<dbReference type="PANTHER" id="PTHR43884">
    <property type="entry name" value="ACYL-COA DEHYDROGENASE"/>
    <property type="match status" value="1"/>
</dbReference>
<evidence type="ECO:0000256" key="1">
    <source>
        <dbReference type="ARBA" id="ARBA00001974"/>
    </source>
</evidence>
<evidence type="ECO:0000256" key="5">
    <source>
        <dbReference type="ARBA" id="ARBA00023002"/>
    </source>
</evidence>
<dbReference type="GO" id="GO:0050660">
    <property type="term" value="F:flavin adenine dinucleotide binding"/>
    <property type="evidence" value="ECO:0007669"/>
    <property type="project" value="InterPro"/>
</dbReference>
<evidence type="ECO:0000259" key="7">
    <source>
        <dbReference type="Pfam" id="PF02771"/>
    </source>
</evidence>
<dbReference type="EMBL" id="UINC01192461">
    <property type="protein sequence ID" value="SVE07616.1"/>
    <property type="molecule type" value="Genomic_DNA"/>
</dbReference>
<evidence type="ECO:0000256" key="3">
    <source>
        <dbReference type="ARBA" id="ARBA00022630"/>
    </source>
</evidence>
<comment type="cofactor">
    <cofactor evidence="1">
        <name>FAD</name>
        <dbReference type="ChEBI" id="CHEBI:57692"/>
    </cofactor>
</comment>
<evidence type="ECO:0000256" key="2">
    <source>
        <dbReference type="ARBA" id="ARBA00009347"/>
    </source>
</evidence>
<accession>A0A383AI72</accession>
<dbReference type="InterPro" id="IPR013786">
    <property type="entry name" value="AcylCoA_DH/ox_N"/>
</dbReference>
<dbReference type="InterPro" id="IPR036250">
    <property type="entry name" value="AcylCo_DH-like_C"/>
</dbReference>
<protein>
    <recommendedName>
        <fullName evidence="9">Acyl-CoA dehydrogenase/oxidase N-terminal domain-containing protein</fullName>
    </recommendedName>
</protein>
<evidence type="ECO:0000256" key="4">
    <source>
        <dbReference type="ARBA" id="ARBA00022827"/>
    </source>
</evidence>
<reference evidence="8" key="1">
    <citation type="submission" date="2018-05" db="EMBL/GenBank/DDBJ databases">
        <authorList>
            <person name="Lanie J.A."/>
            <person name="Ng W.-L."/>
            <person name="Kazmierczak K.M."/>
            <person name="Andrzejewski T.M."/>
            <person name="Davidsen T.M."/>
            <person name="Wayne K.J."/>
            <person name="Tettelin H."/>
            <person name="Glass J.I."/>
            <person name="Rusch D."/>
            <person name="Podicherti R."/>
            <person name="Tsui H.-C.T."/>
            <person name="Winkler M.E."/>
        </authorList>
    </citation>
    <scope>NUCLEOTIDE SEQUENCE</scope>
</reference>
<dbReference type="Pfam" id="PF02771">
    <property type="entry name" value="Acyl-CoA_dh_N"/>
    <property type="match status" value="1"/>
</dbReference>
<dbReference type="Gene3D" id="1.20.140.10">
    <property type="entry name" value="Butyryl-CoA Dehydrogenase, subunit A, domain 3"/>
    <property type="match status" value="1"/>
</dbReference>
<dbReference type="Pfam" id="PF00441">
    <property type="entry name" value="Acyl-CoA_dh_1"/>
    <property type="match status" value="1"/>
</dbReference>
<proteinExistence type="inferred from homology"/>
<comment type="similarity">
    <text evidence="2">Belongs to the acyl-CoA dehydrogenase family.</text>
</comment>
<dbReference type="SUPFAM" id="SSF56645">
    <property type="entry name" value="Acyl-CoA dehydrogenase NM domain-like"/>
    <property type="match status" value="1"/>
</dbReference>
<keyword evidence="3" id="KW-0285">Flavoprotein</keyword>
<organism evidence="8">
    <name type="scientific">marine metagenome</name>
    <dbReference type="NCBI Taxonomy" id="408172"/>
    <lineage>
        <taxon>unclassified sequences</taxon>
        <taxon>metagenomes</taxon>
        <taxon>ecological metagenomes</taxon>
    </lineage>
</organism>
<dbReference type="InterPro" id="IPR009075">
    <property type="entry name" value="AcylCo_DH/oxidase_C"/>
</dbReference>
<dbReference type="InterPro" id="IPR037069">
    <property type="entry name" value="AcylCoA_DH/ox_N_sf"/>
</dbReference>
<dbReference type="Gene3D" id="1.10.540.10">
    <property type="entry name" value="Acyl-CoA dehydrogenase/oxidase, N-terminal domain"/>
    <property type="match status" value="1"/>
</dbReference>
<dbReference type="GO" id="GO:0003995">
    <property type="term" value="F:acyl-CoA dehydrogenase activity"/>
    <property type="evidence" value="ECO:0007669"/>
    <property type="project" value="TreeGrafter"/>
</dbReference>
<feature type="domain" description="Acyl-CoA dehydrogenase/oxidase N-terminal" evidence="7">
    <location>
        <begin position="6"/>
        <end position="110"/>
    </location>
</feature>
<keyword evidence="4" id="KW-0274">FAD</keyword>
<feature type="domain" description="Acyl-CoA dehydrogenase/oxidase C-terminal" evidence="6">
    <location>
        <begin position="198"/>
        <end position="239"/>
    </location>
</feature>
<dbReference type="AlphaFoldDB" id="A0A383AI72"/>
<sequence length="240" mass="25617">MQFEFTEEQRMIADMVGEFAAVEGTSERVRNAMATERGYLMETWQTMIQDLALPGLLIPEAAGGQELSMVEAALVFEQLGRSLLPSPLLSTAVFSAGVLRLLDGNETLKQIASGEITATSAVLVSGKGDFVLDASTSDVLILLDQDGGSLYRAEQGDPNVLIEPVATLDQTRRFAHVFVSDFSELQLLARGDVAAHAVAAGFDCARIALAAEAVGAAQTCLERTVSYTKDRVQFGRAIGS</sequence>
<feature type="non-terminal residue" evidence="8">
    <location>
        <position position="240"/>
    </location>
</feature>
<keyword evidence="5" id="KW-0560">Oxidoreductase</keyword>
<evidence type="ECO:0000259" key="6">
    <source>
        <dbReference type="Pfam" id="PF00441"/>
    </source>
</evidence>
<dbReference type="PANTHER" id="PTHR43884:SF20">
    <property type="entry name" value="ACYL-COA DEHYDROGENASE FADE28"/>
    <property type="match status" value="1"/>
</dbReference>
<evidence type="ECO:0000313" key="8">
    <source>
        <dbReference type="EMBL" id="SVE07616.1"/>
    </source>
</evidence>
<dbReference type="InterPro" id="IPR009100">
    <property type="entry name" value="AcylCoA_DH/oxidase_NM_dom_sf"/>
</dbReference>
<gene>
    <name evidence="8" type="ORF">METZ01_LOCUS460470</name>
</gene>
<name>A0A383AI72_9ZZZZ</name>
<evidence type="ECO:0008006" key="9">
    <source>
        <dbReference type="Google" id="ProtNLM"/>
    </source>
</evidence>
<dbReference type="SUPFAM" id="SSF47203">
    <property type="entry name" value="Acyl-CoA dehydrogenase C-terminal domain-like"/>
    <property type="match status" value="1"/>
</dbReference>